<proteinExistence type="predicted"/>
<feature type="transmembrane region" description="Helical" evidence="1">
    <location>
        <begin position="200"/>
        <end position="227"/>
    </location>
</feature>
<comment type="caution">
    <text evidence="3">The sequence shown here is derived from an EMBL/GenBank/DDBJ whole genome shotgun (WGS) entry which is preliminary data.</text>
</comment>
<feature type="transmembrane region" description="Helical" evidence="1">
    <location>
        <begin position="166"/>
        <end position="188"/>
    </location>
</feature>
<keyword evidence="1" id="KW-0812">Transmembrane</keyword>
<feature type="transmembrane region" description="Helical" evidence="1">
    <location>
        <begin position="20"/>
        <end position="41"/>
    </location>
</feature>
<sequence>MPSATLEDGAPLDNTMGALLLGLVGSAVLYGISLVQTLLYFTKYRRDPRYIKLLVIATLFFDTVHMGLIIHVVYHYLITNFYKSAALQHIIWSIVVEALPTGLTAVIVQGFYAWRVYKLSDKNILLTGIILVLALATTGCGIAWIIFALSAPRTYERLLQITPLTIAINALSTAADIIIAATLCYMLHRARTQSMEDETFVNRMILFTISTGLLTSVFALSALISIVCSSNSLIYAAFYFCIGRLYSNALLASLNARSIIRGHIRDVDSNFHHNRSGSRSRGGVSNSHSQTVLTAPADIVAATELAAHLEREAARGMYGFGGGEDGDAYSVKAGRFSMSANHSSEGGL</sequence>
<reference evidence="3 4" key="1">
    <citation type="journal article" date="2024" name="J Genomics">
        <title>Draft genome sequencing and assembly of Favolaschia claudopus CIRM-BRFM 2984 isolated from oak limbs.</title>
        <authorList>
            <person name="Navarro D."/>
            <person name="Drula E."/>
            <person name="Chaduli D."/>
            <person name="Cazenave R."/>
            <person name="Ahrendt S."/>
            <person name="Wang J."/>
            <person name="Lipzen A."/>
            <person name="Daum C."/>
            <person name="Barry K."/>
            <person name="Grigoriev I.V."/>
            <person name="Favel A."/>
            <person name="Rosso M.N."/>
            <person name="Martin F."/>
        </authorList>
    </citation>
    <scope>NUCLEOTIDE SEQUENCE [LARGE SCALE GENOMIC DNA]</scope>
    <source>
        <strain evidence="3 4">CIRM-BRFM 2984</strain>
    </source>
</reference>
<feature type="domain" description="DUF6534" evidence="2">
    <location>
        <begin position="172"/>
        <end position="258"/>
    </location>
</feature>
<feature type="transmembrane region" description="Helical" evidence="1">
    <location>
        <begin position="233"/>
        <end position="254"/>
    </location>
</feature>
<gene>
    <name evidence="3" type="ORF">R3P38DRAFT_3078368</name>
</gene>
<feature type="transmembrane region" description="Helical" evidence="1">
    <location>
        <begin position="53"/>
        <end position="78"/>
    </location>
</feature>
<feature type="transmembrane region" description="Helical" evidence="1">
    <location>
        <begin position="90"/>
        <end position="112"/>
    </location>
</feature>
<dbReference type="Proteomes" id="UP001362999">
    <property type="component" value="Unassembled WGS sequence"/>
</dbReference>
<protein>
    <recommendedName>
        <fullName evidence="2">DUF6534 domain-containing protein</fullName>
    </recommendedName>
</protein>
<dbReference type="PANTHER" id="PTHR40465:SF1">
    <property type="entry name" value="DUF6534 DOMAIN-CONTAINING PROTEIN"/>
    <property type="match status" value="1"/>
</dbReference>
<dbReference type="EMBL" id="JAWWNJ010000105">
    <property type="protein sequence ID" value="KAK6992922.1"/>
    <property type="molecule type" value="Genomic_DNA"/>
</dbReference>
<dbReference type="PANTHER" id="PTHR40465">
    <property type="entry name" value="CHROMOSOME 1, WHOLE GENOME SHOTGUN SEQUENCE"/>
    <property type="match status" value="1"/>
</dbReference>
<evidence type="ECO:0000313" key="3">
    <source>
        <dbReference type="EMBL" id="KAK6992922.1"/>
    </source>
</evidence>
<evidence type="ECO:0000259" key="2">
    <source>
        <dbReference type="Pfam" id="PF20152"/>
    </source>
</evidence>
<keyword evidence="1" id="KW-1133">Transmembrane helix</keyword>
<dbReference type="InterPro" id="IPR045339">
    <property type="entry name" value="DUF6534"/>
</dbReference>
<evidence type="ECO:0000313" key="4">
    <source>
        <dbReference type="Proteomes" id="UP001362999"/>
    </source>
</evidence>
<organism evidence="3 4">
    <name type="scientific">Favolaschia claudopus</name>
    <dbReference type="NCBI Taxonomy" id="2862362"/>
    <lineage>
        <taxon>Eukaryota</taxon>
        <taxon>Fungi</taxon>
        <taxon>Dikarya</taxon>
        <taxon>Basidiomycota</taxon>
        <taxon>Agaricomycotina</taxon>
        <taxon>Agaricomycetes</taxon>
        <taxon>Agaricomycetidae</taxon>
        <taxon>Agaricales</taxon>
        <taxon>Marasmiineae</taxon>
        <taxon>Mycenaceae</taxon>
        <taxon>Favolaschia</taxon>
    </lineage>
</organism>
<keyword evidence="1" id="KW-0472">Membrane</keyword>
<evidence type="ECO:0000256" key="1">
    <source>
        <dbReference type="SAM" id="Phobius"/>
    </source>
</evidence>
<dbReference type="AlphaFoldDB" id="A0AAV9ZVU7"/>
<feature type="transmembrane region" description="Helical" evidence="1">
    <location>
        <begin position="124"/>
        <end position="146"/>
    </location>
</feature>
<dbReference type="Pfam" id="PF20152">
    <property type="entry name" value="DUF6534"/>
    <property type="match status" value="1"/>
</dbReference>
<accession>A0AAV9ZVU7</accession>
<keyword evidence="4" id="KW-1185">Reference proteome</keyword>
<name>A0AAV9ZVU7_9AGAR</name>